<gene>
    <name evidence="11" type="primary">dph2</name>
    <name evidence="11" type="ORF">OXIME_001451</name>
</gene>
<dbReference type="Gene3D" id="3.40.50.11840">
    <property type="entry name" value="Diphthamide synthesis DPH1/DPH2 domain 1"/>
    <property type="match status" value="1"/>
</dbReference>
<sequence length="336" mass="37803">MKLLDLNETIVKLNEMGAKKILLQLPDGLKPHVFDYFNKLSASFNIIVSSESFYGACDIGSRDVYSHVDAIVQLGHSEIPNIKYPKPVIFLEYRDSHKIVFPEDIFNSLKAGGYRKIGLLCSVQYIDHMKEVDSILKKMGFSTVTGIPDRRMKYPGQVLGCNFSAAHAIQNSVDCLLIVTTGKFHGIGVQLSTSTDVFILDLNDLSLKNIKDETDRFIRKRYVGISRALDAEKFCVVVDTKVGQYREKVAEVIVDRIREMGREAVILKANEANPTDYSNMRCDAVVFTGCPRVPIDDADKFAMPILTVTEFQMLFSKNPPKRYVMDEIVAVDEIKA</sequence>
<dbReference type="KEGG" id="omr:OXIME_001451"/>
<proteinExistence type="inferred from homology"/>
<dbReference type="InterPro" id="IPR016435">
    <property type="entry name" value="DPH1/DPH2"/>
</dbReference>
<dbReference type="PANTHER" id="PTHR10762">
    <property type="entry name" value="DIPHTHAMIDE BIOSYNTHESIS PROTEIN"/>
    <property type="match status" value="1"/>
</dbReference>
<dbReference type="PANTHER" id="PTHR10762:SF1">
    <property type="entry name" value="2-(3-AMINO-3-CARBOXYPROPYL)HISTIDINE SYNTHASE SUBUNIT 1"/>
    <property type="match status" value="1"/>
</dbReference>
<comment type="pathway">
    <text evidence="2 10">Protein modification; peptidyl-diphthamide biosynthesis.</text>
</comment>
<evidence type="ECO:0000256" key="3">
    <source>
        <dbReference type="ARBA" id="ARBA00012221"/>
    </source>
</evidence>
<dbReference type="GO" id="GO:0017183">
    <property type="term" value="P:protein histidyl modification to diphthamide"/>
    <property type="evidence" value="ECO:0007669"/>
    <property type="project" value="UniProtKB-UniRule"/>
</dbReference>
<dbReference type="EC" id="2.5.1.108" evidence="3 10"/>
<keyword evidence="7 10" id="KW-0408">Iron</keyword>
<comment type="function">
    <text evidence="10">Catalyzes the first step of diphthamide biosynthesis, i.e. the transfer of the 3-amino-3-carboxypropyl group from S-adenosyl-L-methionine (SAM) to the C2 position of the imidazole ring of the target histidine residue in translation elongation factor 2 (EF-2).</text>
</comment>
<evidence type="ECO:0000256" key="6">
    <source>
        <dbReference type="ARBA" id="ARBA00022723"/>
    </source>
</evidence>
<dbReference type="InterPro" id="IPR022428">
    <property type="entry name" value="Dph2_arc"/>
</dbReference>
<keyword evidence="4 10" id="KW-0808">Transferase</keyword>
<evidence type="ECO:0000256" key="9">
    <source>
        <dbReference type="ARBA" id="ARBA00048403"/>
    </source>
</evidence>
<dbReference type="Pfam" id="PF01866">
    <property type="entry name" value="Diphthamide_syn"/>
    <property type="match status" value="1"/>
</dbReference>
<evidence type="ECO:0000256" key="2">
    <source>
        <dbReference type="ARBA" id="ARBA00005156"/>
    </source>
</evidence>
<dbReference type="PIRSF" id="PIRSF004967">
    <property type="entry name" value="DPH1"/>
    <property type="match status" value="1"/>
</dbReference>
<dbReference type="GO" id="GO:0051539">
    <property type="term" value="F:4 iron, 4 sulfur cluster binding"/>
    <property type="evidence" value="ECO:0007669"/>
    <property type="project" value="UniProtKB-UniRule"/>
</dbReference>
<evidence type="ECO:0000256" key="8">
    <source>
        <dbReference type="ARBA" id="ARBA00023014"/>
    </source>
</evidence>
<dbReference type="Gene3D" id="3.40.50.11850">
    <property type="entry name" value="Diphthamide synthesis DPH1/DPH2 domain 2"/>
    <property type="match status" value="1"/>
</dbReference>
<evidence type="ECO:0000256" key="5">
    <source>
        <dbReference type="ARBA" id="ARBA00022691"/>
    </source>
</evidence>
<dbReference type="InterPro" id="IPR035435">
    <property type="entry name" value="DPH1/DPH2_euk_archaea"/>
</dbReference>
<dbReference type="GO" id="GO:0046872">
    <property type="term" value="F:metal ion binding"/>
    <property type="evidence" value="ECO:0007669"/>
    <property type="project" value="UniProtKB-KW"/>
</dbReference>
<reference evidence="11 12" key="1">
    <citation type="submission" date="2023-09" db="EMBL/GenBank/DDBJ databases">
        <authorList>
            <person name="Golyshina O.V."/>
            <person name="Lunev E.A."/>
            <person name="Bargiela R."/>
            <person name="Gaines M.C."/>
            <person name="Daum B."/>
            <person name="Bale N.J."/>
            <person name="Koenen M."/>
            <person name="Sinninghe Damst J.S."/>
            <person name="Yakimov M."/>
            <person name="Golyshin P.N."/>
        </authorList>
    </citation>
    <scope>NUCLEOTIDE SEQUENCE [LARGE SCALE GENOMIC DNA]</scope>
    <source>
        <strain evidence="11 12">M1</strain>
    </source>
</reference>
<dbReference type="SFLD" id="SFLDS00032">
    <property type="entry name" value="Radical_SAM_3-amino-3-carboxyp"/>
    <property type="match status" value="1"/>
</dbReference>
<keyword evidence="5 10" id="KW-0949">S-adenosyl-L-methionine</keyword>
<dbReference type="Proteomes" id="UP001451606">
    <property type="component" value="Chromosome"/>
</dbReference>
<evidence type="ECO:0000256" key="10">
    <source>
        <dbReference type="PIRNR" id="PIRNR004967"/>
    </source>
</evidence>
<dbReference type="InterPro" id="IPR042264">
    <property type="entry name" value="DPH1/DPH2_2"/>
</dbReference>
<dbReference type="GO" id="GO:0090560">
    <property type="term" value="F:2-(3-amino-3-carboxypropyl)histidine synthase activity"/>
    <property type="evidence" value="ECO:0007669"/>
    <property type="project" value="UniProtKB-UniRule"/>
</dbReference>
<comment type="similarity">
    <text evidence="10">Belongs to the DPH1/DPH2 family.</text>
</comment>
<evidence type="ECO:0000256" key="1">
    <source>
        <dbReference type="ARBA" id="ARBA00001966"/>
    </source>
</evidence>
<keyword evidence="6 10" id="KW-0479">Metal-binding</keyword>
<dbReference type="AlphaFoldDB" id="A0AAX4NHG4"/>
<evidence type="ECO:0000313" key="12">
    <source>
        <dbReference type="Proteomes" id="UP001451606"/>
    </source>
</evidence>
<evidence type="ECO:0000313" key="11">
    <source>
        <dbReference type="EMBL" id="WYY00866.1"/>
    </source>
</evidence>
<dbReference type="Gene3D" id="3.40.50.11860">
    <property type="entry name" value="Diphthamide synthesis DPH1/DPH2 domain 3"/>
    <property type="match status" value="1"/>
</dbReference>
<comment type="catalytic activity">
    <reaction evidence="9 10">
        <text>L-histidyl-[translation elongation factor 2] + S-adenosyl-L-methionine = 2-[(3S)-amino-3-carboxypropyl]-L-histidyl-[translation elongation factor 2] + S-methyl-5'-thioadenosine + H(+)</text>
        <dbReference type="Rhea" id="RHEA:36783"/>
        <dbReference type="Rhea" id="RHEA-COMP:9748"/>
        <dbReference type="Rhea" id="RHEA-COMP:9749"/>
        <dbReference type="ChEBI" id="CHEBI:15378"/>
        <dbReference type="ChEBI" id="CHEBI:17509"/>
        <dbReference type="ChEBI" id="CHEBI:29979"/>
        <dbReference type="ChEBI" id="CHEBI:59789"/>
        <dbReference type="ChEBI" id="CHEBI:73995"/>
        <dbReference type="EC" id="2.5.1.108"/>
    </reaction>
</comment>
<dbReference type="InterPro" id="IPR042265">
    <property type="entry name" value="DPH1/DPH2_3"/>
</dbReference>
<comment type="cofactor">
    <cofactor evidence="1 10">
        <name>[4Fe-4S] cluster</name>
        <dbReference type="ChEBI" id="CHEBI:49883"/>
    </cofactor>
</comment>
<keyword evidence="8 10" id="KW-0411">Iron-sulfur</keyword>
<evidence type="ECO:0000256" key="7">
    <source>
        <dbReference type="ARBA" id="ARBA00023004"/>
    </source>
</evidence>
<dbReference type="RefSeq" id="WP_393971193.1">
    <property type="nucleotide sequence ID" value="NZ_CP133772.1"/>
</dbReference>
<dbReference type="NCBIfam" id="TIGR00322">
    <property type="entry name" value="diphth2_R"/>
    <property type="match status" value="1"/>
</dbReference>
<organism evidence="11 12">
    <name type="scientific">Oxyplasma meridianum</name>
    <dbReference type="NCBI Taxonomy" id="3073602"/>
    <lineage>
        <taxon>Archaea</taxon>
        <taxon>Methanobacteriati</taxon>
        <taxon>Thermoplasmatota</taxon>
        <taxon>Thermoplasmata</taxon>
        <taxon>Thermoplasmatales</taxon>
        <taxon>Thermoplasmataceae</taxon>
        <taxon>Oxyplasma</taxon>
    </lineage>
</organism>
<keyword evidence="12" id="KW-1185">Reference proteome</keyword>
<protein>
    <recommendedName>
        <fullName evidence="3 10">2-(3-amino-3-carboxypropyl)histidine synthase</fullName>
        <ecNumber evidence="3 10">2.5.1.108</ecNumber>
    </recommendedName>
</protein>
<name>A0AAX4NHG4_9ARCH</name>
<dbReference type="InterPro" id="IPR042263">
    <property type="entry name" value="DPH1/DPH2_1"/>
</dbReference>
<keyword evidence="10" id="KW-0004">4Fe-4S</keyword>
<dbReference type="GeneID" id="95968189"/>
<dbReference type="EMBL" id="CP133772">
    <property type="protein sequence ID" value="WYY00866.1"/>
    <property type="molecule type" value="Genomic_DNA"/>
</dbReference>
<evidence type="ECO:0000256" key="4">
    <source>
        <dbReference type="ARBA" id="ARBA00022679"/>
    </source>
</evidence>
<accession>A0AAX4NHG4</accession>
<dbReference type="NCBIfam" id="TIGR03682">
    <property type="entry name" value="arCOG04112"/>
    <property type="match status" value="1"/>
</dbReference>